<dbReference type="KEGG" id="eao:BD94_1317"/>
<proteinExistence type="predicted"/>
<dbReference type="eggNOG" id="COG2761">
    <property type="taxonomic scope" value="Bacteria"/>
</dbReference>
<dbReference type="Pfam" id="PF01323">
    <property type="entry name" value="DSBA"/>
    <property type="match status" value="1"/>
</dbReference>
<evidence type="ECO:0000313" key="2">
    <source>
        <dbReference type="EMBL" id="AIL45092.1"/>
    </source>
</evidence>
<evidence type="ECO:0000259" key="1">
    <source>
        <dbReference type="Pfam" id="PF01323"/>
    </source>
</evidence>
<dbReference type="SUPFAM" id="SSF52833">
    <property type="entry name" value="Thioredoxin-like"/>
    <property type="match status" value="1"/>
</dbReference>
<protein>
    <submittedName>
        <fullName evidence="2">2-hydroxychromene-2-carboxylate isomerase/DsbA-like thioredoxin domain</fullName>
    </submittedName>
</protein>
<reference evidence="2" key="1">
    <citation type="journal article" date="2013" name="Lancet">
        <title>First case of E anophelis outbreak in an intensive-care unit.</title>
        <authorList>
            <person name="Teo J."/>
            <person name="Tan S.Y."/>
            <person name="Tay M."/>
            <person name="Ding Y."/>
            <person name="Kjelleberg S."/>
            <person name="Givskov M."/>
            <person name="Lin R.T."/>
            <person name="Yang L."/>
        </authorList>
    </citation>
    <scope>NUCLEOTIDE SEQUENCE [LARGE SCALE GENOMIC DNA]</scope>
    <source>
        <strain evidence="2">NUHP1</strain>
    </source>
</reference>
<dbReference type="AlphaFoldDB" id="A0A077ECE1"/>
<dbReference type="PANTHER" id="PTHR13887">
    <property type="entry name" value="GLUTATHIONE S-TRANSFERASE KAPPA"/>
    <property type="match status" value="1"/>
</dbReference>
<dbReference type="GO" id="GO:0016491">
    <property type="term" value="F:oxidoreductase activity"/>
    <property type="evidence" value="ECO:0007669"/>
    <property type="project" value="InterPro"/>
</dbReference>
<reference evidence="2" key="2">
    <citation type="journal article" date="2015" name="Genome Biol. Evol.">
        <title>Complete Genome Sequence and Transcriptomic Analysis of the Novel Pathogen Elizabethkingia anophelis in Response to Oxidative Stress.</title>
        <authorList>
            <person name="Li Y."/>
            <person name="Liu Y."/>
            <person name="Chew S.C."/>
            <person name="Tay M."/>
            <person name="Salido M.M."/>
            <person name="Teo J."/>
            <person name="Lauro F.M."/>
            <person name="Givskov M."/>
            <person name="Yang L."/>
        </authorList>
    </citation>
    <scope>NUCLEOTIDE SEQUENCE</scope>
    <source>
        <strain evidence="2">NUHP1</strain>
    </source>
</reference>
<dbReference type="EMBL" id="CP007547">
    <property type="protein sequence ID" value="AIL45092.1"/>
    <property type="molecule type" value="Genomic_DNA"/>
</dbReference>
<dbReference type="GO" id="GO:0016853">
    <property type="term" value="F:isomerase activity"/>
    <property type="evidence" value="ECO:0007669"/>
    <property type="project" value="UniProtKB-KW"/>
</dbReference>
<dbReference type="Proteomes" id="UP000028933">
    <property type="component" value="Chromosome"/>
</dbReference>
<feature type="domain" description="DSBA-like thioredoxin" evidence="1">
    <location>
        <begin position="9"/>
        <end position="211"/>
    </location>
</feature>
<dbReference type="CDD" id="cd03024">
    <property type="entry name" value="DsbA_FrnE"/>
    <property type="match status" value="1"/>
</dbReference>
<dbReference type="InterPro" id="IPR001853">
    <property type="entry name" value="DSBA-like_thioredoxin_dom"/>
</dbReference>
<dbReference type="InterPro" id="IPR036249">
    <property type="entry name" value="Thioredoxin-like_sf"/>
</dbReference>
<gene>
    <name evidence="2" type="ORF">BD94_1317</name>
</gene>
<dbReference type="HOGENOM" id="CLU_069253_0_2_10"/>
<dbReference type="RefSeq" id="WP_024565078.1">
    <property type="nucleotide sequence ID" value="NZ_CP007547.1"/>
</dbReference>
<accession>A0A077ECE1</accession>
<sequence length="244" mass="27755">MNTDNKLHIEVWSDVVCPFCFIGKRHYEQALAQFEHADDVVLEWKSYQLDPEFVQPAERYDLEQGLAKKYNRPVEAIHAMQQQITNTAKESGLDFDFSKAVTFNTFQAHRVLHKAKEKGLGDKAKEAFFSDYFEEGQDLGNTDVLKAEALKIGLTEEDFQDAISNDEYAYKVKQDIQEAYELGVTGVPFFVFDRKYAVSGAQPSDAFLNTLKASYDNWKEKLKTTPFINVSEQGASCDINGNCD</sequence>
<name>A0A077ECE1_9FLAO</name>
<dbReference type="Gene3D" id="3.40.30.10">
    <property type="entry name" value="Glutaredoxin"/>
    <property type="match status" value="1"/>
</dbReference>
<keyword evidence="2" id="KW-0413">Isomerase</keyword>
<dbReference type="PANTHER" id="PTHR13887:SF41">
    <property type="entry name" value="THIOREDOXIN SUPERFAMILY PROTEIN"/>
    <property type="match status" value="1"/>
</dbReference>
<dbReference type="STRING" id="1338011.BD94_1317"/>
<evidence type="ECO:0000313" key="3">
    <source>
        <dbReference type="Proteomes" id="UP000028933"/>
    </source>
</evidence>
<organism evidence="2 3">
    <name type="scientific">Elizabethkingia anophelis NUHP1</name>
    <dbReference type="NCBI Taxonomy" id="1338011"/>
    <lineage>
        <taxon>Bacteria</taxon>
        <taxon>Pseudomonadati</taxon>
        <taxon>Bacteroidota</taxon>
        <taxon>Flavobacteriia</taxon>
        <taxon>Flavobacteriales</taxon>
        <taxon>Weeksellaceae</taxon>
        <taxon>Elizabethkingia</taxon>
    </lineage>
</organism>